<dbReference type="Proteomes" id="UP000499080">
    <property type="component" value="Unassembled WGS sequence"/>
</dbReference>
<keyword evidence="2" id="KW-1185">Reference proteome</keyword>
<protein>
    <submittedName>
        <fullName evidence="1">Uncharacterized protein</fullName>
    </submittedName>
</protein>
<dbReference type="EMBL" id="BGPR01056933">
    <property type="protein sequence ID" value="GBO33375.1"/>
    <property type="molecule type" value="Genomic_DNA"/>
</dbReference>
<evidence type="ECO:0000313" key="2">
    <source>
        <dbReference type="Proteomes" id="UP000499080"/>
    </source>
</evidence>
<name>A0A4Y2W7J0_ARAVE</name>
<dbReference type="AlphaFoldDB" id="A0A4Y2W7J0"/>
<dbReference type="OrthoDB" id="9998011at2759"/>
<comment type="caution">
    <text evidence="1">The sequence shown here is derived from an EMBL/GenBank/DDBJ whole genome shotgun (WGS) entry which is preliminary data.</text>
</comment>
<sequence length="79" mass="9009">MKKEKSNEDVLLNFFVQPFNDTNYVYSGRLQINGTMCGKPISGSDEVRFSSSNANIYIVQTDKPLYKPEQTGIVNFYMS</sequence>
<proteinExistence type="predicted"/>
<reference evidence="1 2" key="1">
    <citation type="journal article" date="2019" name="Sci. Rep.">
        <title>Orb-weaving spider Araneus ventricosus genome elucidates the spidroin gene catalogue.</title>
        <authorList>
            <person name="Kono N."/>
            <person name="Nakamura H."/>
            <person name="Ohtoshi R."/>
            <person name="Moran D.A.P."/>
            <person name="Shinohara A."/>
            <person name="Yoshida Y."/>
            <person name="Fujiwara M."/>
            <person name="Mori M."/>
            <person name="Tomita M."/>
            <person name="Arakawa K."/>
        </authorList>
    </citation>
    <scope>NUCLEOTIDE SEQUENCE [LARGE SCALE GENOMIC DNA]</scope>
</reference>
<evidence type="ECO:0000313" key="1">
    <source>
        <dbReference type="EMBL" id="GBO33375.1"/>
    </source>
</evidence>
<organism evidence="1 2">
    <name type="scientific">Araneus ventricosus</name>
    <name type="common">Orbweaver spider</name>
    <name type="synonym">Epeira ventricosa</name>
    <dbReference type="NCBI Taxonomy" id="182803"/>
    <lineage>
        <taxon>Eukaryota</taxon>
        <taxon>Metazoa</taxon>
        <taxon>Ecdysozoa</taxon>
        <taxon>Arthropoda</taxon>
        <taxon>Chelicerata</taxon>
        <taxon>Arachnida</taxon>
        <taxon>Araneae</taxon>
        <taxon>Araneomorphae</taxon>
        <taxon>Entelegynae</taxon>
        <taxon>Araneoidea</taxon>
        <taxon>Araneidae</taxon>
        <taxon>Araneus</taxon>
    </lineage>
</organism>
<accession>A0A4Y2W7J0</accession>
<gene>
    <name evidence="1" type="ORF">AVEN_190107_1</name>
</gene>